<keyword evidence="2" id="KW-1185">Reference proteome</keyword>
<comment type="caution">
    <text evidence="1">The sequence shown here is derived from an EMBL/GenBank/DDBJ whole genome shotgun (WGS) entry which is preliminary data.</text>
</comment>
<protein>
    <submittedName>
        <fullName evidence="1">Uncharacterized protein</fullName>
    </submittedName>
</protein>
<dbReference type="Proteomes" id="UP000604473">
    <property type="component" value="Unassembled WGS sequence"/>
</dbReference>
<reference evidence="1 2" key="1">
    <citation type="submission" date="2021-01" db="EMBL/GenBank/DDBJ databases">
        <title>Draft genomes of Rhodovulum sulfidophilum.</title>
        <authorList>
            <person name="Guzman M.S."/>
        </authorList>
    </citation>
    <scope>NUCLEOTIDE SEQUENCE [LARGE SCALE GENOMIC DNA]</scope>
    <source>
        <strain evidence="1 2">AB35</strain>
    </source>
</reference>
<dbReference type="EMBL" id="JAESJJ010000004">
    <property type="protein sequence ID" value="MBL3608200.1"/>
    <property type="molecule type" value="Genomic_DNA"/>
</dbReference>
<proteinExistence type="predicted"/>
<evidence type="ECO:0000313" key="1">
    <source>
        <dbReference type="EMBL" id="MBL3608200.1"/>
    </source>
</evidence>
<evidence type="ECO:0000313" key="2">
    <source>
        <dbReference type="Proteomes" id="UP000604473"/>
    </source>
</evidence>
<sequence length="215" mass="23518">MTDWTTIPNDVIEAGKPGRAVDGRALRDNPVAIAEGAPGAPVVAAGWHPFDKVSVGDAATGKVWSYDEDGQTSDLITPAFEAGYEYMLYWDRISWNDDSAATADVQVRYSGDFFQGLFSIKLGQLGQVRWNIGYVKTVLPPGIQTSIHTFEGGTADGRGAYSDPIDFVVDQQTTLYTHVAYGRVTATAFRIVVPNRKALRSGAVYLYRRREFISG</sequence>
<organism evidence="1 2">
    <name type="scientific">Rhodovulum sulfidophilum</name>
    <name type="common">Rhodobacter sulfidophilus</name>
    <dbReference type="NCBI Taxonomy" id="35806"/>
    <lineage>
        <taxon>Bacteria</taxon>
        <taxon>Pseudomonadati</taxon>
        <taxon>Pseudomonadota</taxon>
        <taxon>Alphaproteobacteria</taxon>
        <taxon>Rhodobacterales</taxon>
        <taxon>Paracoccaceae</taxon>
        <taxon>Rhodovulum</taxon>
    </lineage>
</organism>
<gene>
    <name evidence="1" type="ORF">JMM60_05195</name>
</gene>
<dbReference type="RefSeq" id="WP_202247743.1">
    <property type="nucleotide sequence ID" value="NZ_JAESJJ010000004.1"/>
</dbReference>
<accession>A0ABS1RQ52</accession>
<name>A0ABS1RQ52_RHOSU</name>